<proteinExistence type="predicted"/>
<feature type="signal peptide" evidence="1">
    <location>
        <begin position="1"/>
        <end position="17"/>
    </location>
</feature>
<dbReference type="EMBL" id="AP028915">
    <property type="protein sequence ID" value="BES96907.1"/>
    <property type="molecule type" value="Genomic_DNA"/>
</dbReference>
<feature type="chain" id="PRO_5046019622" description="Chitin-binding type-2 domain-containing protein" evidence="1">
    <location>
        <begin position="18"/>
        <end position="287"/>
    </location>
</feature>
<evidence type="ECO:0000259" key="2">
    <source>
        <dbReference type="PROSITE" id="PS50940"/>
    </source>
</evidence>
<protein>
    <recommendedName>
        <fullName evidence="2">Chitin-binding type-2 domain-containing protein</fullName>
    </recommendedName>
</protein>
<keyword evidence="1" id="KW-0732">Signal</keyword>
<keyword evidence="4" id="KW-1185">Reference proteome</keyword>
<organism evidence="3 4">
    <name type="scientific">Nesidiocoris tenuis</name>
    <dbReference type="NCBI Taxonomy" id="355587"/>
    <lineage>
        <taxon>Eukaryota</taxon>
        <taxon>Metazoa</taxon>
        <taxon>Ecdysozoa</taxon>
        <taxon>Arthropoda</taxon>
        <taxon>Hexapoda</taxon>
        <taxon>Insecta</taxon>
        <taxon>Pterygota</taxon>
        <taxon>Neoptera</taxon>
        <taxon>Paraneoptera</taxon>
        <taxon>Hemiptera</taxon>
        <taxon>Heteroptera</taxon>
        <taxon>Panheteroptera</taxon>
        <taxon>Cimicomorpha</taxon>
        <taxon>Miridae</taxon>
        <taxon>Dicyphina</taxon>
        <taxon>Nesidiocoris</taxon>
    </lineage>
</organism>
<gene>
    <name evidence="3" type="ORF">NTJ_09720</name>
</gene>
<evidence type="ECO:0000313" key="3">
    <source>
        <dbReference type="EMBL" id="BES96907.1"/>
    </source>
</evidence>
<dbReference type="InterPro" id="IPR036508">
    <property type="entry name" value="Chitin-bd_dom_sf"/>
</dbReference>
<dbReference type="InterPro" id="IPR002557">
    <property type="entry name" value="Chitin-bd_dom"/>
</dbReference>
<accession>A0ABN7B2D1</accession>
<evidence type="ECO:0000256" key="1">
    <source>
        <dbReference type="SAM" id="SignalP"/>
    </source>
</evidence>
<dbReference type="SMART" id="SM00494">
    <property type="entry name" value="ChtBD2"/>
    <property type="match status" value="2"/>
</dbReference>
<dbReference type="Proteomes" id="UP001307889">
    <property type="component" value="Chromosome 7"/>
</dbReference>
<sequence length="287" mass="31222">MLISGAVLLALVASAFGGKMSLSISENVILTNMMSLPKDESWLEGRAMLVAVGENTCKSVFSCADCNTARLCRPSADGSFVPLRDVKCPASAPFCNGATGTCGQQPDATCGQADNFVCLQDGHFPDVECHSYHVCEGLVSHKFDCVISGEVYDAEAKKCVPSDQCAKFTCGAQGTKAASDRFPGYFAYCDLDETGKVAPLVIDQCQGINTLNTTSQLCEPICQKEGVLEDTEDCTKYYKCHYLWVDETTKFMVRERMDCPANTAFLPSDYVCVNMDQYPECKAKKHL</sequence>
<reference evidence="3 4" key="1">
    <citation type="submission" date="2023-09" db="EMBL/GenBank/DDBJ databases">
        <title>Nesidiocoris tenuis whole genome shotgun sequence.</title>
        <authorList>
            <person name="Shibata T."/>
            <person name="Shimoda M."/>
            <person name="Kobayashi T."/>
            <person name="Uehara T."/>
        </authorList>
    </citation>
    <scope>NUCLEOTIDE SEQUENCE [LARGE SCALE GENOMIC DNA]</scope>
    <source>
        <strain evidence="3 4">Japan</strain>
    </source>
</reference>
<dbReference type="Pfam" id="PF01607">
    <property type="entry name" value="CBM_14"/>
    <property type="match status" value="1"/>
</dbReference>
<dbReference type="SUPFAM" id="SSF57625">
    <property type="entry name" value="Invertebrate chitin-binding proteins"/>
    <property type="match status" value="2"/>
</dbReference>
<evidence type="ECO:0000313" key="4">
    <source>
        <dbReference type="Proteomes" id="UP001307889"/>
    </source>
</evidence>
<name>A0ABN7B2D1_9HEMI</name>
<feature type="domain" description="Chitin-binding type-2" evidence="2">
    <location>
        <begin position="219"/>
        <end position="283"/>
    </location>
</feature>
<dbReference type="Gene3D" id="2.170.140.10">
    <property type="entry name" value="Chitin binding domain"/>
    <property type="match status" value="1"/>
</dbReference>
<dbReference type="PROSITE" id="PS50940">
    <property type="entry name" value="CHIT_BIND_II"/>
    <property type="match status" value="1"/>
</dbReference>